<dbReference type="InterPro" id="IPR013087">
    <property type="entry name" value="Znf_C2H2_type"/>
</dbReference>
<evidence type="ECO:0000256" key="1">
    <source>
        <dbReference type="ARBA" id="ARBA00000900"/>
    </source>
</evidence>
<keyword evidence="5" id="KW-0963">Cytoplasm</keyword>
<feature type="region of interest" description="Disordered" evidence="13">
    <location>
        <begin position="646"/>
        <end position="673"/>
    </location>
</feature>
<organism evidence="15 16">
    <name type="scientific">Tieghemostelium lacteum</name>
    <name type="common">Slime mold</name>
    <name type="synonym">Dictyostelium lacteum</name>
    <dbReference type="NCBI Taxonomy" id="361077"/>
    <lineage>
        <taxon>Eukaryota</taxon>
        <taxon>Amoebozoa</taxon>
        <taxon>Evosea</taxon>
        <taxon>Eumycetozoa</taxon>
        <taxon>Dictyostelia</taxon>
        <taxon>Dictyosteliales</taxon>
        <taxon>Raperosteliaceae</taxon>
        <taxon>Tieghemostelium</taxon>
    </lineage>
</organism>
<dbReference type="PANTHER" id="PTHR22938">
    <property type="entry name" value="ZINC FINGER PROTEIN 598"/>
    <property type="match status" value="1"/>
</dbReference>
<comment type="pathway">
    <text evidence="3">Protein modification; protein ubiquitination.</text>
</comment>
<feature type="compositionally biased region" description="Polar residues" evidence="13">
    <location>
        <begin position="103"/>
        <end position="122"/>
    </location>
</feature>
<reference evidence="15 16" key="1">
    <citation type="submission" date="2015-12" db="EMBL/GenBank/DDBJ databases">
        <title>Dictyostelia acquired genes for synthesis and detection of signals that induce cell-type specialization by lateral gene transfer from prokaryotes.</title>
        <authorList>
            <person name="Gloeckner G."/>
            <person name="Schaap P."/>
        </authorList>
    </citation>
    <scope>NUCLEOTIDE SEQUENCE [LARGE SCALE GENOMIC DNA]</scope>
    <source>
        <strain evidence="15 16">TK</strain>
    </source>
</reference>
<evidence type="ECO:0000313" key="15">
    <source>
        <dbReference type="EMBL" id="KYQ88690.1"/>
    </source>
</evidence>
<feature type="compositionally biased region" description="Polar residues" evidence="13">
    <location>
        <begin position="747"/>
        <end position="757"/>
    </location>
</feature>
<feature type="compositionally biased region" description="Polar residues" evidence="13">
    <location>
        <begin position="664"/>
        <end position="673"/>
    </location>
</feature>
<feature type="compositionally biased region" description="Basic residues" evidence="13">
    <location>
        <begin position="817"/>
        <end position="826"/>
    </location>
</feature>
<dbReference type="GO" id="GO:0016567">
    <property type="term" value="P:protein ubiquitination"/>
    <property type="evidence" value="ECO:0007669"/>
    <property type="project" value="TreeGrafter"/>
</dbReference>
<dbReference type="EC" id="2.3.2.27" evidence="4"/>
<dbReference type="GO" id="GO:0008270">
    <property type="term" value="F:zinc ion binding"/>
    <property type="evidence" value="ECO:0007669"/>
    <property type="project" value="UniProtKB-KW"/>
</dbReference>
<evidence type="ECO:0000256" key="10">
    <source>
        <dbReference type="ARBA" id="ARBA00022833"/>
    </source>
</evidence>
<feature type="compositionally biased region" description="Low complexity" evidence="13">
    <location>
        <begin position="142"/>
        <end position="152"/>
    </location>
</feature>
<dbReference type="GO" id="GO:0005737">
    <property type="term" value="C:cytoplasm"/>
    <property type="evidence" value="ECO:0007669"/>
    <property type="project" value="UniProtKB-SubCell"/>
</dbReference>
<evidence type="ECO:0000259" key="14">
    <source>
        <dbReference type="PROSITE" id="PS50089"/>
    </source>
</evidence>
<feature type="compositionally biased region" description="Low complexity" evidence="13">
    <location>
        <begin position="711"/>
        <end position="720"/>
    </location>
</feature>
<dbReference type="InParanoid" id="A0A151Z3Z7"/>
<proteinExistence type="inferred from homology"/>
<dbReference type="PANTHER" id="PTHR22938:SF0">
    <property type="entry name" value="E3 UBIQUITIN-PROTEIN LIGASE ZNF598"/>
    <property type="match status" value="1"/>
</dbReference>
<sequence length="826" mass="93736">MSTTTTTSTTSSTTVTNGSGGDNPPPPPSTQSTKPNNQTNGHKHHHHHHHHKQTKKTTDESQNKEGDKNNNHTKNNNSKPPKKPKQFTPKGQKEPKDKKEQVNGENHQQQQESIPGEQNQQPKPKRNRPKYIRDKIAKPDSTTTTTTTTTTTKTTSAAAAAAITNTNSEDEELSLPALLNLGKFKNESISEAPLCIICCDPIIMYSRGPCDHIDVCALCVLKQRELYKEYKCSICKQEQGQVIFSNVSDKKYIEYNVKEMTFSKELGVYFENKEFLTELSVLWSYNCKLCNYPAESLRKLEYHLNTRHHLVYCEICLSDRKVFLYQQNIYDPRELPIHLAEWNGGASKEQKKAKKGHPVCKFCNKYFYGIDQLYEHLNKNHFTCFLCEKQGIQYQYFKDYQKLRYHFDDEHFPCTDPECLEKKYIVFQDEVSLRSHKISTHMESNKFSRTEKKSMGNIRNLIDFNISSSSSGSTNSNVISSSSSNNNNNNSGSSNSSINNNNLAGSNRTPTQEQFPAIGSSSENILLGNRAPTSFNPDFHLVRLEQQQIASKQVSQSEMEERNKKLMQQINSILSQEKRNEFKARSLDFKNGKIGVNEYYTKFIALFGKDKAAGIFEELVALLPDQSKREELIQIHSFMKHLEEQYPSLDSGSDSKSNKKKSNQTHTSVWTSNVNASDNLHQIKKKPTDQVLSYNQTTRIPTPVLIHNQPTTTTTTTSSSNSMASKIQQRSISYDDSDSDSDDYPTLPTTNNFSKIQMDSKPFSSFSSTTSSSKPSLSKKLPNKDDFPSLPGSDKPLPKPQPVVVEKKEEKQFITKGGKKKQVFYL</sequence>
<dbReference type="GO" id="GO:0072344">
    <property type="term" value="P:rescue of stalled ribosome"/>
    <property type="evidence" value="ECO:0007669"/>
    <property type="project" value="InterPro"/>
</dbReference>
<feature type="region of interest" description="Disordered" evidence="13">
    <location>
        <begin position="1"/>
        <end position="152"/>
    </location>
</feature>
<dbReference type="EMBL" id="LODT01000048">
    <property type="protein sequence ID" value="KYQ88690.1"/>
    <property type="molecule type" value="Genomic_DNA"/>
</dbReference>
<dbReference type="InterPro" id="IPR041888">
    <property type="entry name" value="RING-HC_ZNF598/HEL2"/>
</dbReference>
<evidence type="ECO:0000256" key="8">
    <source>
        <dbReference type="ARBA" id="ARBA00022723"/>
    </source>
</evidence>
<evidence type="ECO:0000256" key="2">
    <source>
        <dbReference type="ARBA" id="ARBA00004496"/>
    </source>
</evidence>
<feature type="compositionally biased region" description="Basic and acidic residues" evidence="13">
    <location>
        <begin position="91"/>
        <end position="102"/>
    </location>
</feature>
<dbReference type="InterPro" id="IPR057634">
    <property type="entry name" value="PAH_ZNF598/HEL2"/>
</dbReference>
<dbReference type="InterPro" id="IPR044288">
    <property type="entry name" value="ZNF598/HEL2"/>
</dbReference>
<evidence type="ECO:0000256" key="6">
    <source>
        <dbReference type="ARBA" id="ARBA00022553"/>
    </source>
</evidence>
<evidence type="ECO:0000256" key="9">
    <source>
        <dbReference type="ARBA" id="ARBA00022771"/>
    </source>
</evidence>
<comment type="caution">
    <text evidence="15">The sequence shown here is derived from an EMBL/GenBank/DDBJ whole genome shotgun (WGS) entry which is preliminary data.</text>
</comment>
<evidence type="ECO:0000256" key="3">
    <source>
        <dbReference type="ARBA" id="ARBA00004906"/>
    </source>
</evidence>
<comment type="similarity">
    <text evidence="11">Belongs to the ZNF598/HEL2 family.</text>
</comment>
<dbReference type="PROSITE" id="PS50089">
    <property type="entry name" value="ZF_RING_2"/>
    <property type="match status" value="1"/>
</dbReference>
<feature type="compositionally biased region" description="Low complexity" evidence="13">
    <location>
        <begin position="469"/>
        <end position="507"/>
    </location>
</feature>
<dbReference type="Pfam" id="PF23202">
    <property type="entry name" value="PAH_ZNF598"/>
    <property type="match status" value="1"/>
</dbReference>
<dbReference type="PROSITE" id="PS00028">
    <property type="entry name" value="ZINC_FINGER_C2H2_1"/>
    <property type="match status" value="1"/>
</dbReference>
<comment type="catalytic activity">
    <reaction evidence="1">
        <text>S-ubiquitinyl-[E2 ubiquitin-conjugating enzyme]-L-cysteine + [acceptor protein]-L-lysine = [E2 ubiquitin-conjugating enzyme]-L-cysteine + N(6)-ubiquitinyl-[acceptor protein]-L-lysine.</text>
        <dbReference type="EC" id="2.3.2.27"/>
    </reaction>
</comment>
<feature type="region of interest" description="Disordered" evidence="13">
    <location>
        <begin position="701"/>
        <end position="826"/>
    </location>
</feature>
<feature type="compositionally biased region" description="Basic and acidic residues" evidence="13">
    <location>
        <begin position="56"/>
        <end position="70"/>
    </location>
</feature>
<dbReference type="Pfam" id="PF23230">
    <property type="entry name" value="zf-C2H2_13"/>
    <property type="match status" value="1"/>
</dbReference>
<accession>A0A151Z3Z7</accession>
<feature type="compositionally biased region" description="Low complexity" evidence="13">
    <location>
        <begin position="760"/>
        <end position="780"/>
    </location>
</feature>
<dbReference type="Pfam" id="PF25447">
    <property type="entry name" value="RING_ZNF598"/>
    <property type="match status" value="1"/>
</dbReference>
<keyword evidence="7" id="KW-0808">Transferase</keyword>
<comment type="subcellular location">
    <subcellularLocation>
        <location evidence="2">Cytoplasm</location>
    </subcellularLocation>
</comment>
<dbReference type="GO" id="GO:0043022">
    <property type="term" value="F:ribosome binding"/>
    <property type="evidence" value="ECO:0007669"/>
    <property type="project" value="TreeGrafter"/>
</dbReference>
<protein>
    <recommendedName>
        <fullName evidence="4">RING-type E3 ubiquitin transferase</fullName>
        <ecNumber evidence="4">2.3.2.27</ecNumber>
    </recommendedName>
</protein>
<keyword evidence="16" id="KW-1185">Reference proteome</keyword>
<dbReference type="InterPro" id="IPR056437">
    <property type="entry name" value="Znf-C2H2_ZNF598/HEL2"/>
</dbReference>
<keyword evidence="9 12" id="KW-0863">Zinc-finger</keyword>
<evidence type="ECO:0000256" key="13">
    <source>
        <dbReference type="SAM" id="MobiDB-lite"/>
    </source>
</evidence>
<name>A0A151Z3Z7_TIELA</name>
<feature type="domain" description="RING-type" evidence="14">
    <location>
        <begin position="195"/>
        <end position="236"/>
    </location>
</feature>
<dbReference type="InterPro" id="IPR001841">
    <property type="entry name" value="Znf_RING"/>
</dbReference>
<keyword evidence="8" id="KW-0479">Metal-binding</keyword>
<evidence type="ECO:0000256" key="5">
    <source>
        <dbReference type="ARBA" id="ARBA00022490"/>
    </source>
</evidence>
<dbReference type="GO" id="GO:0061630">
    <property type="term" value="F:ubiquitin protein ligase activity"/>
    <property type="evidence" value="ECO:0007669"/>
    <property type="project" value="UniProtKB-EC"/>
</dbReference>
<gene>
    <name evidence="15" type="ORF">DLAC_10714</name>
</gene>
<keyword evidence="6" id="KW-0597">Phosphoprotein</keyword>
<dbReference type="OMA" id="VFTHEHT"/>
<evidence type="ECO:0000256" key="7">
    <source>
        <dbReference type="ARBA" id="ARBA00022679"/>
    </source>
</evidence>
<feature type="region of interest" description="Disordered" evidence="13">
    <location>
        <begin position="469"/>
        <end position="516"/>
    </location>
</feature>
<dbReference type="Proteomes" id="UP000076078">
    <property type="component" value="Unassembled WGS sequence"/>
</dbReference>
<evidence type="ECO:0000313" key="16">
    <source>
        <dbReference type="Proteomes" id="UP000076078"/>
    </source>
</evidence>
<dbReference type="SMART" id="SM00355">
    <property type="entry name" value="ZnF_C2H2"/>
    <property type="match status" value="4"/>
</dbReference>
<dbReference type="STRING" id="361077.A0A151Z3Z7"/>
<evidence type="ECO:0000256" key="11">
    <source>
        <dbReference type="ARBA" id="ARBA00035113"/>
    </source>
</evidence>
<dbReference type="CDD" id="cd16615">
    <property type="entry name" value="RING-HC_ZNF598"/>
    <property type="match status" value="1"/>
</dbReference>
<evidence type="ECO:0000256" key="4">
    <source>
        <dbReference type="ARBA" id="ARBA00012483"/>
    </source>
</evidence>
<feature type="compositionally biased region" description="Low complexity" evidence="13">
    <location>
        <begin position="1"/>
        <end position="17"/>
    </location>
</feature>
<dbReference type="OrthoDB" id="19348at2759"/>
<keyword evidence="10" id="KW-0862">Zinc</keyword>
<feature type="compositionally biased region" description="Basic residues" evidence="13">
    <location>
        <begin position="41"/>
        <end position="55"/>
    </location>
</feature>
<evidence type="ECO:0000256" key="12">
    <source>
        <dbReference type="PROSITE-ProRule" id="PRU00175"/>
    </source>
</evidence>
<feature type="compositionally biased region" description="Polar residues" evidence="13">
    <location>
        <begin position="721"/>
        <end position="732"/>
    </location>
</feature>
<dbReference type="AlphaFoldDB" id="A0A151Z3Z7"/>